<evidence type="ECO:0000256" key="5">
    <source>
        <dbReference type="ARBA" id="ARBA00022692"/>
    </source>
</evidence>
<dbReference type="OrthoDB" id="513190at2759"/>
<proteinExistence type="inferred from homology"/>
<evidence type="ECO:0000256" key="7">
    <source>
        <dbReference type="ARBA" id="ARBA00023136"/>
    </source>
</evidence>
<comment type="similarity">
    <text evidence="8">Belongs to the ELIP/psbS family.</text>
</comment>
<dbReference type="EMBL" id="PGGS01000045">
    <property type="protein sequence ID" value="PNH10837.1"/>
    <property type="molecule type" value="Genomic_DNA"/>
</dbReference>
<dbReference type="Pfam" id="PF00504">
    <property type="entry name" value="Chloroa_b-bind"/>
    <property type="match status" value="1"/>
</dbReference>
<evidence type="ECO:0000313" key="11">
    <source>
        <dbReference type="Proteomes" id="UP000236333"/>
    </source>
</evidence>
<evidence type="ECO:0000256" key="1">
    <source>
        <dbReference type="ARBA" id="ARBA00004141"/>
    </source>
</evidence>
<sequence>MFHVSQVNTTISSLDALLGPQATAAPASTRAASSAAASTSGSSTPSAAPAPRPASRPAVEPGTSSPAAARKPPSFSFDQVQGFAGLAPEVINGRAAMLGFLFAISNELKTGESIFSQMITGGGAQALVVILAVTIASFAPALRAPLDEVFNKVPAKAQEWGPFTATAESINGRAAMLGLALLIFLEGANPQAFFL</sequence>
<feature type="compositionally biased region" description="Low complexity" evidence="9">
    <location>
        <begin position="28"/>
        <end position="47"/>
    </location>
</feature>
<keyword evidence="11" id="KW-1185">Reference proteome</keyword>
<dbReference type="GO" id="GO:0016020">
    <property type="term" value="C:membrane"/>
    <property type="evidence" value="ECO:0007669"/>
    <property type="project" value="UniProtKB-SubCell"/>
</dbReference>
<evidence type="ECO:0000256" key="2">
    <source>
        <dbReference type="ARBA" id="ARBA00004229"/>
    </source>
</evidence>
<protein>
    <submittedName>
        <fullName evidence="10">Desiccation stress protein DSP-22, chloroplastic</fullName>
    </submittedName>
</protein>
<feature type="region of interest" description="Disordered" evidence="9">
    <location>
        <begin position="28"/>
        <end position="73"/>
    </location>
</feature>
<gene>
    <name evidence="10" type="ORF">TSOC_002367</name>
</gene>
<comment type="subcellular location">
    <subcellularLocation>
        <location evidence="1">Membrane</location>
        <topology evidence="1">Multi-pass membrane protein</topology>
    </subcellularLocation>
    <subcellularLocation>
        <location evidence="2">Plastid</location>
        <location evidence="2">Chloroplast</location>
    </subcellularLocation>
</comment>
<dbReference type="Proteomes" id="UP000236333">
    <property type="component" value="Unassembled WGS sequence"/>
</dbReference>
<evidence type="ECO:0000256" key="4">
    <source>
        <dbReference type="ARBA" id="ARBA00022640"/>
    </source>
</evidence>
<keyword evidence="3" id="KW-0150">Chloroplast</keyword>
<evidence type="ECO:0000256" key="6">
    <source>
        <dbReference type="ARBA" id="ARBA00022989"/>
    </source>
</evidence>
<reference evidence="10 11" key="1">
    <citation type="journal article" date="2017" name="Mol. Biol. Evol.">
        <title>The 4-celled Tetrabaena socialis nuclear genome reveals the essential components for genetic control of cell number at the origin of multicellularity in the volvocine lineage.</title>
        <authorList>
            <person name="Featherston J."/>
            <person name="Arakaki Y."/>
            <person name="Hanschen E.R."/>
            <person name="Ferris P.J."/>
            <person name="Michod R.E."/>
            <person name="Olson B.J.S.C."/>
            <person name="Nozaki H."/>
            <person name="Durand P.M."/>
        </authorList>
    </citation>
    <scope>NUCLEOTIDE SEQUENCE [LARGE SCALE GENOMIC DNA]</scope>
    <source>
        <strain evidence="10 11">NIES-571</strain>
    </source>
</reference>
<dbReference type="PANTHER" id="PTHR14154">
    <property type="entry name" value="UPF0041 BRAIN PROTEIN 44-RELATED"/>
    <property type="match status" value="1"/>
</dbReference>
<evidence type="ECO:0000256" key="9">
    <source>
        <dbReference type="SAM" id="MobiDB-lite"/>
    </source>
</evidence>
<comment type="caution">
    <text evidence="10">The sequence shown here is derived from an EMBL/GenBank/DDBJ whole genome shotgun (WGS) entry which is preliminary data.</text>
</comment>
<dbReference type="AlphaFoldDB" id="A0A2J8AE95"/>
<name>A0A2J8AE95_9CHLO</name>
<evidence type="ECO:0000256" key="3">
    <source>
        <dbReference type="ARBA" id="ARBA00022528"/>
    </source>
</evidence>
<accession>A0A2J8AE95</accession>
<evidence type="ECO:0000256" key="8">
    <source>
        <dbReference type="ARBA" id="ARBA00037956"/>
    </source>
</evidence>
<dbReference type="InterPro" id="IPR022796">
    <property type="entry name" value="Chloroa_b-bind"/>
</dbReference>
<keyword evidence="5" id="KW-0812">Transmembrane</keyword>
<keyword evidence="6" id="KW-1133">Transmembrane helix</keyword>
<dbReference type="GO" id="GO:0009507">
    <property type="term" value="C:chloroplast"/>
    <property type="evidence" value="ECO:0007669"/>
    <property type="project" value="UniProtKB-SubCell"/>
</dbReference>
<organism evidence="10 11">
    <name type="scientific">Tetrabaena socialis</name>
    <dbReference type="NCBI Taxonomy" id="47790"/>
    <lineage>
        <taxon>Eukaryota</taxon>
        <taxon>Viridiplantae</taxon>
        <taxon>Chlorophyta</taxon>
        <taxon>core chlorophytes</taxon>
        <taxon>Chlorophyceae</taxon>
        <taxon>CS clade</taxon>
        <taxon>Chlamydomonadales</taxon>
        <taxon>Tetrabaenaceae</taxon>
        <taxon>Tetrabaena</taxon>
    </lineage>
</organism>
<keyword evidence="4" id="KW-0934">Plastid</keyword>
<evidence type="ECO:0000313" key="10">
    <source>
        <dbReference type="EMBL" id="PNH10837.1"/>
    </source>
</evidence>
<keyword evidence="7" id="KW-0472">Membrane</keyword>
<dbReference type="SUPFAM" id="SSF103511">
    <property type="entry name" value="Chlorophyll a-b binding protein"/>
    <property type="match status" value="1"/>
</dbReference>